<dbReference type="EMBL" id="MT142318">
    <property type="protein sequence ID" value="QJA78051.1"/>
    <property type="molecule type" value="Genomic_DNA"/>
</dbReference>
<feature type="domain" description="Carbamoyltransferase" evidence="2">
    <location>
        <begin position="86"/>
        <end position="288"/>
    </location>
</feature>
<name>A0A6M3K8L0_9ZZZZ</name>
<dbReference type="InterPro" id="IPR043129">
    <property type="entry name" value="ATPase_NBD"/>
</dbReference>
<feature type="domain" description="Carbamoyltransferase C-terminal" evidence="3">
    <location>
        <begin position="323"/>
        <end position="486"/>
    </location>
</feature>
<dbReference type="InterPro" id="IPR051338">
    <property type="entry name" value="NodU/CmcH_Carbamoyltrnsfr"/>
</dbReference>
<proteinExistence type="inferred from homology"/>
<comment type="similarity">
    <text evidence="1">Belongs to the NodU/CmcH family.</text>
</comment>
<dbReference type="Pfam" id="PF16861">
    <property type="entry name" value="Carbam_trans_C"/>
    <property type="match status" value="1"/>
</dbReference>
<dbReference type="AlphaFoldDB" id="A0A6M3K8L0"/>
<gene>
    <name evidence="4" type="ORF">MM415A01144_0001</name>
</gene>
<dbReference type="InterPro" id="IPR038152">
    <property type="entry name" value="Carbam_trans_C_sf"/>
</dbReference>
<dbReference type="InterPro" id="IPR031730">
    <property type="entry name" value="Carbam_trans_C"/>
</dbReference>
<dbReference type="Pfam" id="PF02543">
    <property type="entry name" value="Carbam_trans_N"/>
    <property type="match status" value="2"/>
</dbReference>
<dbReference type="PANTHER" id="PTHR34847">
    <property type="entry name" value="NODULATION PROTEIN U"/>
    <property type="match status" value="1"/>
</dbReference>
<evidence type="ECO:0000256" key="1">
    <source>
        <dbReference type="ARBA" id="ARBA00006129"/>
    </source>
</evidence>
<dbReference type="Gene3D" id="3.90.870.20">
    <property type="entry name" value="Carbamoyltransferase, C-terminal domain"/>
    <property type="match status" value="1"/>
</dbReference>
<evidence type="ECO:0000259" key="2">
    <source>
        <dbReference type="Pfam" id="PF02543"/>
    </source>
</evidence>
<dbReference type="InterPro" id="IPR003696">
    <property type="entry name" value="Carbtransf_dom"/>
</dbReference>
<dbReference type="CDD" id="cd24100">
    <property type="entry name" value="ASKHA_NBD_MJ1051-like_N"/>
    <property type="match status" value="1"/>
</dbReference>
<sequence>MRVLGLYCGHDSSATVVEDGRVVVAVEEERLTGEKKQNGIPARAIMYICKHLNCSPWDFDKVAIATPSLHWGRPHAFENTLMSLYPDAVLVPHHHAHAVLAYAWSGYDECTVMTCDGGGDKSFATIYDAKDGKLTRLSECLKEEDEAFGMLYYYVTEAVGFTPNLHEGKIMGLAARGQNKGFLDGLFRVEGNKIRATGGRTDYIVVKRLNERCVDQLVIDVAASCQSHFEDVMLKWVGDNYSRETNKLAVSGGCFANVLCNMKIAEMVKDFYVSPPMMDCGLSAGAALSLFDPIPVKKQEHMYFGFSQPPRFDNQFKPSEVAYMISKGKIIGLFQGRMEYGPRALGNRSILADPRDAIVNKTLNARLKRKEYMPFAPVILEEYADEILENYRNGIDNAPFMTNCWKVREEWVNKIPAVVHIDGTARPQVINRNTNEFYYDIVEEFRKLTGIPVLINTSFNIHESPIICWNTEADFAIFQRRIDILVEN</sequence>
<dbReference type="SUPFAM" id="SSF53067">
    <property type="entry name" value="Actin-like ATPase domain"/>
    <property type="match status" value="1"/>
</dbReference>
<organism evidence="4">
    <name type="scientific">viral metagenome</name>
    <dbReference type="NCBI Taxonomy" id="1070528"/>
    <lineage>
        <taxon>unclassified sequences</taxon>
        <taxon>metagenomes</taxon>
        <taxon>organismal metagenomes</taxon>
    </lineage>
</organism>
<dbReference type="GO" id="GO:0016740">
    <property type="term" value="F:transferase activity"/>
    <property type="evidence" value="ECO:0007669"/>
    <property type="project" value="UniProtKB-KW"/>
</dbReference>
<dbReference type="Gene3D" id="3.30.420.40">
    <property type="match status" value="2"/>
</dbReference>
<evidence type="ECO:0000259" key="3">
    <source>
        <dbReference type="Pfam" id="PF16861"/>
    </source>
</evidence>
<dbReference type="PANTHER" id="PTHR34847:SF1">
    <property type="entry name" value="NODULATION PROTEIN U"/>
    <property type="match status" value="1"/>
</dbReference>
<keyword evidence="4" id="KW-0808">Transferase</keyword>
<protein>
    <submittedName>
        <fullName evidence="4">Putative carbamoyltransferase</fullName>
    </submittedName>
</protein>
<feature type="domain" description="Carbamoyltransferase" evidence="2">
    <location>
        <begin position="3"/>
        <end position="64"/>
    </location>
</feature>
<reference evidence="4" key="1">
    <citation type="submission" date="2020-03" db="EMBL/GenBank/DDBJ databases">
        <title>The deep terrestrial virosphere.</title>
        <authorList>
            <person name="Holmfeldt K."/>
            <person name="Nilsson E."/>
            <person name="Simone D."/>
            <person name="Lopez-Fernandez M."/>
            <person name="Wu X."/>
            <person name="de Brujin I."/>
            <person name="Lundin D."/>
            <person name="Andersson A."/>
            <person name="Bertilsson S."/>
            <person name="Dopson M."/>
        </authorList>
    </citation>
    <scope>NUCLEOTIDE SEQUENCE</scope>
    <source>
        <strain evidence="4">MM415A01144</strain>
    </source>
</reference>
<accession>A0A6M3K8L0</accession>
<evidence type="ECO:0000313" key="4">
    <source>
        <dbReference type="EMBL" id="QJA78051.1"/>
    </source>
</evidence>